<dbReference type="AlphaFoldDB" id="A0AAV9USI3"/>
<evidence type="ECO:0000256" key="1">
    <source>
        <dbReference type="SAM" id="Phobius"/>
    </source>
</evidence>
<reference evidence="2 3" key="1">
    <citation type="submission" date="2019-10" db="EMBL/GenBank/DDBJ databases">
        <authorList>
            <person name="Palmer J.M."/>
        </authorList>
    </citation>
    <scope>NUCLEOTIDE SEQUENCE [LARGE SCALE GENOMIC DNA]</scope>
    <source>
        <strain evidence="2 3">TWF730</strain>
    </source>
</reference>
<evidence type="ECO:0000313" key="3">
    <source>
        <dbReference type="Proteomes" id="UP001373714"/>
    </source>
</evidence>
<keyword evidence="1" id="KW-0812">Transmembrane</keyword>
<keyword evidence="3" id="KW-1185">Reference proteome</keyword>
<keyword evidence="1" id="KW-1133">Transmembrane helix</keyword>
<gene>
    <name evidence="2" type="ORF">TWF730_009584</name>
</gene>
<dbReference type="EMBL" id="JAVHNS010000007">
    <property type="protein sequence ID" value="KAK6348815.1"/>
    <property type="molecule type" value="Genomic_DNA"/>
</dbReference>
<feature type="transmembrane region" description="Helical" evidence="1">
    <location>
        <begin position="12"/>
        <end position="35"/>
    </location>
</feature>
<accession>A0AAV9USI3</accession>
<dbReference type="Proteomes" id="UP001373714">
    <property type="component" value="Unassembled WGS sequence"/>
</dbReference>
<proteinExistence type="predicted"/>
<evidence type="ECO:0000313" key="2">
    <source>
        <dbReference type="EMBL" id="KAK6348815.1"/>
    </source>
</evidence>
<sequence>MPLLWISGKLNLVKASAAMQLAVVTIVTLALALSWTKYINHAGKGARTSNLTYACYTIPKYPSTCK</sequence>
<comment type="caution">
    <text evidence="2">The sequence shown here is derived from an EMBL/GenBank/DDBJ whole genome shotgun (WGS) entry which is preliminary data.</text>
</comment>
<keyword evidence="1" id="KW-0472">Membrane</keyword>
<organism evidence="2 3">
    <name type="scientific">Orbilia blumenaviensis</name>
    <dbReference type="NCBI Taxonomy" id="1796055"/>
    <lineage>
        <taxon>Eukaryota</taxon>
        <taxon>Fungi</taxon>
        <taxon>Dikarya</taxon>
        <taxon>Ascomycota</taxon>
        <taxon>Pezizomycotina</taxon>
        <taxon>Orbiliomycetes</taxon>
        <taxon>Orbiliales</taxon>
        <taxon>Orbiliaceae</taxon>
        <taxon>Orbilia</taxon>
    </lineage>
</organism>
<protein>
    <submittedName>
        <fullName evidence="2">Uncharacterized protein</fullName>
    </submittedName>
</protein>
<name>A0AAV9USI3_9PEZI</name>